<feature type="transmembrane region" description="Helical" evidence="1">
    <location>
        <begin position="86"/>
        <end position="109"/>
    </location>
</feature>
<organism evidence="2 3">
    <name type="scientific">Selenomonas ruminantium subsp. lactilytica (strain NBRC 103574 / TAM6421)</name>
    <dbReference type="NCBI Taxonomy" id="927704"/>
    <lineage>
        <taxon>Bacteria</taxon>
        <taxon>Bacillati</taxon>
        <taxon>Bacillota</taxon>
        <taxon>Negativicutes</taxon>
        <taxon>Selenomonadales</taxon>
        <taxon>Selenomonadaceae</taxon>
        <taxon>Selenomonas</taxon>
    </lineage>
</organism>
<feature type="transmembrane region" description="Helical" evidence="1">
    <location>
        <begin position="56"/>
        <end position="74"/>
    </location>
</feature>
<dbReference type="PATRIC" id="fig|927704.6.peg.3452"/>
<gene>
    <name evidence="2" type="ordered locus">SELR_pSRC400370</name>
</gene>
<evidence type="ECO:0000256" key="1">
    <source>
        <dbReference type="SAM" id="Phobius"/>
    </source>
</evidence>
<keyword evidence="2" id="KW-0614">Plasmid</keyword>
<evidence type="ECO:0000313" key="3">
    <source>
        <dbReference type="Proteomes" id="UP000007887"/>
    </source>
</evidence>
<dbReference type="RefSeq" id="WP_014425988.1">
    <property type="nucleotide sequence ID" value="NC_017069.1"/>
</dbReference>
<geneLocation type="plasmid" evidence="2 3">
    <name>pSRC4</name>
</geneLocation>
<proteinExistence type="predicted"/>
<dbReference type="KEGG" id="sri:SELR_pSRC400370"/>
<feature type="transmembrane region" description="Helical" evidence="1">
    <location>
        <begin position="157"/>
        <end position="178"/>
    </location>
</feature>
<dbReference type="EMBL" id="AP012294">
    <property type="protein sequence ID" value="BAL84688.1"/>
    <property type="molecule type" value="Genomic_DNA"/>
</dbReference>
<reference evidence="2 3" key="1">
    <citation type="submission" date="2011-10" db="EMBL/GenBank/DDBJ databases">
        <title>Whole genome sequence of Selenomonas ruminantium subsp. lactilytica TAM6421.</title>
        <authorList>
            <person name="Oguchi A."/>
            <person name="Ankai A."/>
            <person name="Kaneko J."/>
            <person name="Yamada-Narita S."/>
            <person name="Fukui S."/>
            <person name="Takahashi M."/>
            <person name="Onodera T."/>
            <person name="Kojima S."/>
            <person name="Fushimi T."/>
            <person name="Abe N."/>
            <person name="Kamio Y."/>
            <person name="Yamazaki S."/>
            <person name="Fujita N."/>
        </authorList>
    </citation>
    <scope>NUCLEOTIDE SEQUENCE [LARGE SCALE GENOMIC DNA]</scope>
    <source>
        <strain evidence="3">NBRC 103574 / TAM6421</strain>
        <plasmid evidence="2 3">pSRC4</plasmid>
    </source>
</reference>
<dbReference type="Proteomes" id="UP000007887">
    <property type="component" value="Plasmid pSRC4"/>
</dbReference>
<evidence type="ECO:0000313" key="2">
    <source>
        <dbReference type="EMBL" id="BAL84688.1"/>
    </source>
</evidence>
<name>I0GVA1_SELRL</name>
<protein>
    <submittedName>
        <fullName evidence="2">Uncharacterized protein</fullName>
    </submittedName>
</protein>
<dbReference type="AlphaFoldDB" id="I0GVA1"/>
<sequence length="212" mass="23852">MFFLFPMSLGATIFVFSCIGITVCFSIPAVWAGLGLGTLATGTQHVLLRVANLKHLSLALVTAPIVAFWLLLIKNKLKYKVDWKELAKAMTMSLVLLLPFTSFAAYLFVTNCLDPNSATSWAVNVPPREQSIMWAQIADQQARCETFIEAQRALLDIIDYSLIALILLAIKTVAFGYYNSIKDHETGKLAFFEPKHEYEIKQEIYKHSQKWG</sequence>
<keyword evidence="1" id="KW-0472">Membrane</keyword>
<keyword evidence="1" id="KW-1133">Transmembrane helix</keyword>
<dbReference type="HOGENOM" id="CLU_1299028_0_0_9"/>
<accession>I0GVA1</accession>
<feature type="transmembrane region" description="Helical" evidence="1">
    <location>
        <begin position="12"/>
        <end position="36"/>
    </location>
</feature>
<keyword evidence="1" id="KW-0812">Transmembrane</keyword>